<protein>
    <submittedName>
        <fullName evidence="1">Uncharacterized protein</fullName>
    </submittedName>
</protein>
<evidence type="ECO:0000313" key="2">
    <source>
        <dbReference type="Proteomes" id="UP000500930"/>
    </source>
</evidence>
<organism evidence="1 2">
    <name type="scientific">Anaplasma platys</name>
    <dbReference type="NCBI Taxonomy" id="949"/>
    <lineage>
        <taxon>Bacteria</taxon>
        <taxon>Pseudomonadati</taxon>
        <taxon>Pseudomonadota</taxon>
        <taxon>Alphaproteobacteria</taxon>
        <taxon>Rickettsiales</taxon>
        <taxon>Anaplasmataceae</taxon>
        <taxon>Anaplasma</taxon>
    </lineage>
</organism>
<keyword evidence="2" id="KW-1185">Reference proteome</keyword>
<accession>A0A858PXL1</accession>
<proteinExistence type="predicted"/>
<reference evidence="1 2" key="1">
    <citation type="journal article" date="2020" name="Pathogens">
        <title>First Whole Genome Sequence of Anaplasma platys, an Obligate Intracellular Rickettsial Pathogen of Dogs.</title>
        <authorList>
            <person name="Llanes A."/>
            <person name="Rajeev S."/>
        </authorList>
    </citation>
    <scope>NUCLEOTIDE SEQUENCE [LARGE SCALE GENOMIC DNA]</scope>
    <source>
        <strain evidence="1 2">S3</strain>
    </source>
</reference>
<name>A0A858PXL1_9RICK</name>
<gene>
    <name evidence="1" type="ORF">ANPL_01125</name>
</gene>
<dbReference type="EMBL" id="CP046391">
    <property type="protein sequence ID" value="QJC27336.1"/>
    <property type="molecule type" value="Genomic_DNA"/>
</dbReference>
<evidence type="ECO:0000313" key="1">
    <source>
        <dbReference type="EMBL" id="QJC27336.1"/>
    </source>
</evidence>
<dbReference type="RefSeq" id="WP_169192986.1">
    <property type="nucleotide sequence ID" value="NZ_CP046391.1"/>
</dbReference>
<dbReference type="Proteomes" id="UP000500930">
    <property type="component" value="Chromosome"/>
</dbReference>
<sequence length="110" mass="12887">MNSDLLNFYNYCGVYEGFSTDRSYNLEDGETLSENTRYKSLWGAVILQAFIDITSNYKRTENNLEKTKAYNWINDMHSDFITVCHLAGYNPVYVRNKMRGMLSKSLKKQK</sequence>
<dbReference type="KEGG" id="aplt:ANPL_01125"/>
<dbReference type="AlphaFoldDB" id="A0A858PXL1"/>